<dbReference type="PROSITE" id="PS50943">
    <property type="entry name" value="HTH_CROC1"/>
    <property type="match status" value="1"/>
</dbReference>
<dbReference type="Proteomes" id="UP000501099">
    <property type="component" value="Chromosome"/>
</dbReference>
<dbReference type="InterPro" id="IPR011990">
    <property type="entry name" value="TPR-like_helical_dom_sf"/>
</dbReference>
<evidence type="ECO:0000313" key="4">
    <source>
        <dbReference type="Proteomes" id="UP000193206"/>
    </source>
</evidence>
<dbReference type="EMBL" id="CP047883">
    <property type="protein sequence ID" value="QKL32464.1"/>
    <property type="molecule type" value="Genomic_DNA"/>
</dbReference>
<dbReference type="InterPro" id="IPR010982">
    <property type="entry name" value="Lambda_DNA-bd_dom_sf"/>
</dbReference>
<reference evidence="2 4" key="1">
    <citation type="journal article" date="2016" name="Eur. J. Clin. Microbiol. Infect. Dis.">
        <title>Whole genome sequencing as a tool for phylogenetic analysis of clinical strains of Mitis group streptococci.</title>
        <authorList>
            <person name="Rasmussen L.H."/>
            <person name="Dargis R."/>
            <person name="Hojholt K."/>
            <person name="Christensen J.J."/>
            <person name="Skovgaard O."/>
            <person name="Justesen U.S."/>
            <person name="Rosenvinge F.S."/>
            <person name="Moser C."/>
            <person name="Lukjancenko O."/>
            <person name="Rasmussen S."/>
            <person name="Nielsen X.C."/>
        </authorList>
    </citation>
    <scope>NUCLEOTIDE SEQUENCE [LARGE SCALE GENOMIC DNA]</scope>
    <source>
        <strain evidence="2 4">B_009152_10</strain>
    </source>
</reference>
<dbReference type="SMART" id="SM00530">
    <property type="entry name" value="HTH_XRE"/>
    <property type="match status" value="1"/>
</dbReference>
<sequence>MGLVLLLRKVDNKIKISEGCEEMDGIGYVLRNLRLNKGLTQKYIYKNLCSRKQLSRIENNTSYPSVYLLYYICQRLEVTTDYVISLTLERGNHAK</sequence>
<proteinExistence type="predicted"/>
<dbReference type="AlphaFoldDB" id="A0A1X1L6U4"/>
<dbReference type="SUPFAM" id="SSF47413">
    <property type="entry name" value="lambda repressor-like DNA-binding domains"/>
    <property type="match status" value="1"/>
</dbReference>
<organism evidence="2 4">
    <name type="scientific">Streptococcus mitis</name>
    <dbReference type="NCBI Taxonomy" id="28037"/>
    <lineage>
        <taxon>Bacteria</taxon>
        <taxon>Bacillati</taxon>
        <taxon>Bacillota</taxon>
        <taxon>Bacilli</taxon>
        <taxon>Lactobacillales</taxon>
        <taxon>Streptococcaceae</taxon>
        <taxon>Streptococcus</taxon>
        <taxon>Streptococcus mitis group</taxon>
    </lineage>
</organism>
<dbReference type="InterPro" id="IPR053163">
    <property type="entry name" value="HTH-type_regulator_Rgg"/>
</dbReference>
<dbReference type="PANTHER" id="PTHR37038">
    <property type="entry name" value="TRANSCRIPTIONAL REGULATOR-RELATED"/>
    <property type="match status" value="1"/>
</dbReference>
<gene>
    <name evidence="2" type="ORF">B7692_04950</name>
    <name evidence="3" type="ORF">M594_01595</name>
</gene>
<dbReference type="Proteomes" id="UP000193206">
    <property type="component" value="Unassembled WGS sequence"/>
</dbReference>
<name>A0A1X1L6U4_STRMT</name>
<dbReference type="CDD" id="cd00093">
    <property type="entry name" value="HTH_XRE"/>
    <property type="match status" value="1"/>
</dbReference>
<dbReference type="InterPro" id="IPR001387">
    <property type="entry name" value="Cro/C1-type_HTH"/>
</dbReference>
<dbReference type="Pfam" id="PF01381">
    <property type="entry name" value="HTH_3"/>
    <property type="match status" value="1"/>
</dbReference>
<dbReference type="PANTHER" id="PTHR37038:SF14">
    <property type="entry name" value="TRANSCRIPTIONAL ACTIVATOR"/>
    <property type="match status" value="1"/>
</dbReference>
<reference evidence="3 5" key="3">
    <citation type="submission" date="2020-01" db="EMBL/GenBank/DDBJ databases">
        <title>Complete genome sequence of the tetracycline resistane Streptococcus mitis isolate S022-V3-A4.</title>
        <authorList>
            <person name="Pinzauti D."/>
            <person name="Iannelli F."/>
            <person name="Pozzi G."/>
            <person name="Santoro F."/>
        </authorList>
    </citation>
    <scope>NUCLEOTIDE SEQUENCE [LARGE SCALE GENOMIC DNA]</scope>
    <source>
        <strain evidence="3 5">S022-V3-A4</strain>
    </source>
</reference>
<reference evidence="2" key="2">
    <citation type="submission" date="2017-04" db="EMBL/GenBank/DDBJ databases">
        <authorList>
            <person name="Afonso C.L."/>
            <person name="Miller P.J."/>
            <person name="Scott M.A."/>
            <person name="Spackman E."/>
            <person name="Goraichik I."/>
            <person name="Dimitrov K.M."/>
            <person name="Suarez D.L."/>
            <person name="Swayne D.E."/>
        </authorList>
    </citation>
    <scope>NUCLEOTIDE SEQUENCE</scope>
    <source>
        <strain evidence="2">B_009152_10</strain>
    </source>
</reference>
<dbReference type="Gene3D" id="1.25.40.10">
    <property type="entry name" value="Tetratricopeptide repeat domain"/>
    <property type="match status" value="1"/>
</dbReference>
<accession>A0A1X1L6U4</accession>
<evidence type="ECO:0000313" key="5">
    <source>
        <dbReference type="Proteomes" id="UP000501099"/>
    </source>
</evidence>
<evidence type="ECO:0000313" key="2">
    <source>
        <dbReference type="EMBL" id="ORP07436.1"/>
    </source>
</evidence>
<dbReference type="GO" id="GO:0003677">
    <property type="term" value="F:DNA binding"/>
    <property type="evidence" value="ECO:0007669"/>
    <property type="project" value="InterPro"/>
</dbReference>
<feature type="domain" description="HTH cro/C1-type" evidence="1">
    <location>
        <begin position="30"/>
        <end position="83"/>
    </location>
</feature>
<evidence type="ECO:0000259" key="1">
    <source>
        <dbReference type="PROSITE" id="PS50943"/>
    </source>
</evidence>
<dbReference type="EMBL" id="NCVN01000018">
    <property type="protein sequence ID" value="ORP07436.1"/>
    <property type="molecule type" value="Genomic_DNA"/>
</dbReference>
<evidence type="ECO:0000313" key="3">
    <source>
        <dbReference type="EMBL" id="QKL32464.1"/>
    </source>
</evidence>
<protein>
    <submittedName>
        <fullName evidence="3">Helix-turn-helix domain-containing protein</fullName>
    </submittedName>
</protein>